<comment type="caution">
    <text evidence="3">The sequence shown here is derived from an EMBL/GenBank/DDBJ whole genome shotgun (WGS) entry which is preliminary data.</text>
</comment>
<dbReference type="OrthoDB" id="6179093at2"/>
<feature type="coiled-coil region" evidence="1">
    <location>
        <begin position="489"/>
        <end position="555"/>
    </location>
</feature>
<evidence type="ECO:0000313" key="3">
    <source>
        <dbReference type="EMBL" id="ENO14265.1"/>
    </source>
</evidence>
<keyword evidence="2" id="KW-0732">Signal</keyword>
<evidence type="ECO:0000256" key="1">
    <source>
        <dbReference type="SAM" id="Coils"/>
    </source>
</evidence>
<dbReference type="SUPFAM" id="SSF48452">
    <property type="entry name" value="TPR-like"/>
    <property type="match status" value="1"/>
</dbReference>
<dbReference type="eggNOG" id="COG0457">
    <property type="taxonomic scope" value="Bacteria"/>
</dbReference>
<evidence type="ECO:0000313" key="4">
    <source>
        <dbReference type="Proteomes" id="UP000013165"/>
    </source>
</evidence>
<accession>N6VVR5</accession>
<dbReference type="InterPro" id="IPR011990">
    <property type="entry name" value="TPR-like_helical_dom_sf"/>
</dbReference>
<dbReference type="Gene3D" id="1.25.40.10">
    <property type="entry name" value="Tetratricopeptide repeat domain"/>
    <property type="match status" value="1"/>
</dbReference>
<sequence length="603" mass="66911">MTRFLSCILLPLVLLQGDALAAADRLNERLARFSLATGEPAMALRWVAADPSSEAEILRGMAYWNLGLVEQTAEVLGKVADKGESLDPGAALVLAKANRAIGQTDVANRLLEDLRHSGKQDEAQEASFLLAQQAIEISAYDRAGQVLAHAPEGYWAALGYLNLATAYALQDTDTARSLIALRVAQAMLGERATTAYPDLLQRIQLTAGFVALKGEDPDKALSFLNKVSLKGYYTPRALYLHGLAHARKDNYRAAMQSWHRARKFPLGFPGAADAWLGMGRGFDEAGYLGQAGEAYLGAIAAFEGELVTLATLKQQIRQQGSYDAVVRSARAEDVEWFLAESKTLTQPRLAYLMHFMESADAQNAVVRVAELDQMAQRLRSRKQELHVFGRMLNQRRDSLRRHTGVGDLDVIGAHIATLKARRQDLEGTLRSMAQAGRSAELASGELARKLEQVRSLQAKNNLTPEEFERLERLQGVLAWQAQEQFDLARRDHERELTRIGKALDAAEQSYGRFEDQLHEAPERFEGLIDRVDQLAVEADRQLDRIESLRQRSEKTLDSALLHFLDRQSAVMSGHLDRSEQQIAHLYEYLALNRAVDTAAGGDE</sequence>
<feature type="signal peptide" evidence="2">
    <location>
        <begin position="1"/>
        <end position="21"/>
    </location>
</feature>
<name>N6VVR5_9GAMM</name>
<keyword evidence="1" id="KW-0175">Coiled coil</keyword>
<gene>
    <name evidence="3" type="ORF">J057_22765</name>
</gene>
<keyword evidence="4" id="KW-1185">Reference proteome</keyword>
<feature type="coiled-coil region" evidence="1">
    <location>
        <begin position="415"/>
        <end position="459"/>
    </location>
</feature>
<evidence type="ECO:0008006" key="5">
    <source>
        <dbReference type="Google" id="ProtNLM"/>
    </source>
</evidence>
<dbReference type="EMBL" id="APLQ01000014">
    <property type="protein sequence ID" value="ENO14265.1"/>
    <property type="molecule type" value="Genomic_DNA"/>
</dbReference>
<dbReference type="AlphaFoldDB" id="N6VVR5"/>
<feature type="chain" id="PRO_5004126744" description="Tetratricopeptide repeat protein" evidence="2">
    <location>
        <begin position="22"/>
        <end position="603"/>
    </location>
</feature>
<organism evidence="3 4">
    <name type="scientific">Marinobacter nanhaiticus D15-8W</name>
    <dbReference type="NCBI Taxonomy" id="626887"/>
    <lineage>
        <taxon>Bacteria</taxon>
        <taxon>Pseudomonadati</taxon>
        <taxon>Pseudomonadota</taxon>
        <taxon>Gammaproteobacteria</taxon>
        <taxon>Pseudomonadales</taxon>
        <taxon>Marinobacteraceae</taxon>
        <taxon>Marinobacter</taxon>
    </lineage>
</organism>
<dbReference type="Proteomes" id="UP000013165">
    <property type="component" value="Unassembled WGS sequence"/>
</dbReference>
<reference evidence="3 4" key="1">
    <citation type="journal article" date="2013" name="Genome Announc.">
        <title>Genome Sequence of the Polycyclic Aromatic Hydrocarbon-Degrading Bacterium Strain Marinobacter nanhaiticus D15-8WT.</title>
        <authorList>
            <person name="Cui Z."/>
            <person name="Gao W."/>
            <person name="Li Q."/>
            <person name="Xu G."/>
            <person name="Zheng L."/>
        </authorList>
    </citation>
    <scope>NUCLEOTIDE SEQUENCE [LARGE SCALE GENOMIC DNA]</scope>
    <source>
        <strain evidence="3 4">D15-8W</strain>
    </source>
</reference>
<protein>
    <recommendedName>
        <fullName evidence="5">Tetratricopeptide repeat protein</fullName>
    </recommendedName>
</protein>
<evidence type="ECO:0000256" key="2">
    <source>
        <dbReference type="SAM" id="SignalP"/>
    </source>
</evidence>
<proteinExistence type="predicted"/>
<dbReference type="HOGENOM" id="CLU_036070_0_0_6"/>
<dbReference type="PATRIC" id="fig|626887.3.peg.4554"/>
<dbReference type="STRING" id="626887.J057_22765"/>
<dbReference type="RefSeq" id="WP_004582485.1">
    <property type="nucleotide sequence ID" value="NZ_AP028878.1"/>
</dbReference>